<reference evidence="2 3" key="1">
    <citation type="submission" date="2018-11" db="EMBL/GenBank/DDBJ databases">
        <title>Genome sequence of Saitozyma podzolica DSM 27192.</title>
        <authorList>
            <person name="Aliyu H."/>
            <person name="Gorte O."/>
            <person name="Ochsenreither K."/>
        </authorList>
    </citation>
    <scope>NUCLEOTIDE SEQUENCE [LARGE SCALE GENOMIC DNA]</scope>
    <source>
        <strain evidence="2 3">DSM 27192</strain>
    </source>
</reference>
<name>A0A427YUV2_9TREE</name>
<feature type="region of interest" description="Disordered" evidence="1">
    <location>
        <begin position="142"/>
        <end position="183"/>
    </location>
</feature>
<feature type="region of interest" description="Disordered" evidence="1">
    <location>
        <begin position="271"/>
        <end position="296"/>
    </location>
</feature>
<protein>
    <recommendedName>
        <fullName evidence="4">Arrestin-like N-terminal domain-containing protein</fullName>
    </recommendedName>
</protein>
<evidence type="ECO:0000313" key="2">
    <source>
        <dbReference type="EMBL" id="RSH94910.1"/>
    </source>
</evidence>
<organism evidence="2 3">
    <name type="scientific">Saitozyma podzolica</name>
    <dbReference type="NCBI Taxonomy" id="1890683"/>
    <lineage>
        <taxon>Eukaryota</taxon>
        <taxon>Fungi</taxon>
        <taxon>Dikarya</taxon>
        <taxon>Basidiomycota</taxon>
        <taxon>Agaricomycotina</taxon>
        <taxon>Tremellomycetes</taxon>
        <taxon>Tremellales</taxon>
        <taxon>Trimorphomycetaceae</taxon>
        <taxon>Saitozyma</taxon>
    </lineage>
</organism>
<dbReference type="STRING" id="1890683.A0A427YUV2"/>
<dbReference type="Proteomes" id="UP000279259">
    <property type="component" value="Unassembled WGS sequence"/>
</dbReference>
<evidence type="ECO:0000313" key="3">
    <source>
        <dbReference type="Proteomes" id="UP000279259"/>
    </source>
</evidence>
<sequence>MRLIHLARSRTGDGLTVSLELYQSPIIVYDDSADDEGDDGRGGATLGLSVTVSSGSSRQIGGVTLVRKVLLKRRIPKSKNWGEWEEVQVAKMDVVGESWIRGRQRIECSMPLPRRLPESRQTHYDHVMHTIEAVVHDMAPSYPAPPPFAPAQASTSDSARGAAARPRAHTQPSQTMPEGRSHRDLSAKKVFEIARCPTPQGDVPTLDWGQVLRLSDSGKATVRAYSDLFVLGSRVDLTLDFQSLTSDTTIHAISAKLVQETSTPIKTALADLSRTPSPVPSAQPSPNQTNGRRRPPLLSRISASWARVKEKPPLPESSILDEYMLLTEGEDHIVSSSGFQLRQGSHLWRGEAGRVIDAQRTGSTSGLEYLEDSKASHAVLGGVDVTERTTSTMRLQRRVRLPSYVTGANASSSSLVPVLAKVAHRIEVDVIYSIIGQDQLGKPMRCNPGEGALRLARALVEVNMAPCSVTPASVHPPSYFSPCVGFPRAISPVRRLSIDTVRRSFDAAHATQGQLVPHTRAFRASNGYIIGGKKVFYDENEVAEELGRHKKKHGECACFTMWEGGLSRALSGSC</sequence>
<dbReference type="OrthoDB" id="2583313at2759"/>
<dbReference type="AlphaFoldDB" id="A0A427YUV2"/>
<keyword evidence="3" id="KW-1185">Reference proteome</keyword>
<evidence type="ECO:0000256" key="1">
    <source>
        <dbReference type="SAM" id="MobiDB-lite"/>
    </source>
</evidence>
<dbReference type="EMBL" id="RSCD01000002">
    <property type="protein sequence ID" value="RSH94910.1"/>
    <property type="molecule type" value="Genomic_DNA"/>
</dbReference>
<gene>
    <name evidence="2" type="ORF">EHS25_004716</name>
</gene>
<proteinExistence type="predicted"/>
<evidence type="ECO:0008006" key="4">
    <source>
        <dbReference type="Google" id="ProtNLM"/>
    </source>
</evidence>
<accession>A0A427YUV2</accession>
<comment type="caution">
    <text evidence="2">The sequence shown here is derived from an EMBL/GenBank/DDBJ whole genome shotgun (WGS) entry which is preliminary data.</text>
</comment>